<dbReference type="EMBL" id="CP007142">
    <property type="protein sequence ID" value="AJQ95870.1"/>
    <property type="molecule type" value="Genomic_DNA"/>
</dbReference>
<dbReference type="AlphaFoldDB" id="A0A0C5V928"/>
<dbReference type="NCBIfam" id="NF037980">
    <property type="entry name" value="T2SS_GspK"/>
    <property type="match status" value="1"/>
</dbReference>
<dbReference type="InterPro" id="IPR005628">
    <property type="entry name" value="GspK"/>
</dbReference>
<keyword evidence="5 10" id="KW-0997">Cell inner membrane</keyword>
<accession>A0A0C5V928</accession>
<dbReference type="Pfam" id="PF21687">
    <property type="entry name" value="T2SSK_1st"/>
    <property type="match status" value="1"/>
</dbReference>
<keyword evidence="6" id="KW-0812">Transmembrane</keyword>
<keyword evidence="4 10" id="KW-1003">Cell membrane</keyword>
<dbReference type="InterPro" id="IPR045584">
    <property type="entry name" value="Pilin-like"/>
</dbReference>
<name>A0A0C5V928_9GAMM</name>
<dbReference type="InterPro" id="IPR049031">
    <property type="entry name" value="T2SSK_SAM-like_1st"/>
</dbReference>
<keyword evidence="8" id="KW-1133">Transmembrane helix</keyword>
<dbReference type="SUPFAM" id="SSF158544">
    <property type="entry name" value="GspK insert domain-like"/>
    <property type="match status" value="1"/>
</dbReference>
<gene>
    <name evidence="14" type="ORF">YC6258_03834</name>
</gene>
<dbReference type="STRING" id="1445510.YC6258_03834"/>
<evidence type="ECO:0000256" key="3">
    <source>
        <dbReference type="ARBA" id="ARBA00022448"/>
    </source>
</evidence>
<dbReference type="SUPFAM" id="SSF54523">
    <property type="entry name" value="Pili subunits"/>
    <property type="match status" value="1"/>
</dbReference>
<dbReference type="Gene3D" id="3.30.1300.30">
    <property type="entry name" value="GSPII I/J protein-like"/>
    <property type="match status" value="1"/>
</dbReference>
<feature type="signal peptide" evidence="11">
    <location>
        <begin position="1"/>
        <end position="20"/>
    </location>
</feature>
<dbReference type="PIRSF" id="PIRSF002786">
    <property type="entry name" value="XcpX"/>
    <property type="match status" value="1"/>
</dbReference>
<sequence>MQVLLILTLLSLVATNIQLAQRQSLDRSVSVLMRGQAREYLLGAEKMGAQLLYFDGTVTMPGSKYDNTKFDDLANQLWNGSSTDTDTDTGLIGPVLLGQGRETELEQGMAMVQVTDLNRRFNINWLSDQNPDADLMKSSFSRLLDALGINTALADSVRNWFHQDSGAEYLYTTKEPPYFPPVMPMSDISELRLVDGMTDDFYDKLKDYVCALPVDMRLNVNTASAEVLQTVSSSWTNDNIQKIVDSRKDAPFMSIDEMINTVGFTEDELKGLDEDMLTINSDYFLVHAEVDLEDRLGRLNIPFYIQSVLYRDQNNAVELLSRNLSVTPLDNTAVSETNTQTQVNIN</sequence>
<evidence type="ECO:0000256" key="4">
    <source>
        <dbReference type="ARBA" id="ARBA00022475"/>
    </source>
</evidence>
<keyword evidence="3 10" id="KW-0813">Transport</keyword>
<keyword evidence="9 10" id="KW-0472">Membrane</keyword>
<reference evidence="14 15" key="1">
    <citation type="submission" date="2014-01" db="EMBL/GenBank/DDBJ databases">
        <title>Full genme sequencing of cellulolytic bacterium Gynuella sunshinyii YC6258T gen. nov., sp. nov.</title>
        <authorList>
            <person name="Khan H."/>
            <person name="Chung E.J."/>
            <person name="Chung Y.R."/>
        </authorList>
    </citation>
    <scope>NUCLEOTIDE SEQUENCE [LARGE SCALE GENOMIC DNA]</scope>
    <source>
        <strain evidence="14 15">YC6258</strain>
    </source>
</reference>
<evidence type="ECO:0000256" key="1">
    <source>
        <dbReference type="ARBA" id="ARBA00004533"/>
    </source>
</evidence>
<dbReference type="Proteomes" id="UP000032266">
    <property type="component" value="Chromosome"/>
</dbReference>
<evidence type="ECO:0000256" key="10">
    <source>
        <dbReference type="PIRNR" id="PIRNR002786"/>
    </source>
</evidence>
<comment type="subcellular location">
    <subcellularLocation>
        <location evidence="1 10">Cell inner membrane</location>
    </subcellularLocation>
</comment>
<dbReference type="PANTHER" id="PTHR38831">
    <property type="entry name" value="TYPE II SECRETION SYSTEM PROTEIN K"/>
    <property type="match status" value="1"/>
</dbReference>
<keyword evidence="7" id="KW-0653">Protein transport</keyword>
<dbReference type="Pfam" id="PF03934">
    <property type="entry name" value="T2SSK"/>
    <property type="match status" value="1"/>
</dbReference>
<evidence type="ECO:0000256" key="8">
    <source>
        <dbReference type="ARBA" id="ARBA00022989"/>
    </source>
</evidence>
<comment type="similarity">
    <text evidence="2 10">Belongs to the GSP K family.</text>
</comment>
<feature type="domain" description="T2SS protein K second SAM-like" evidence="12">
    <location>
        <begin position="218"/>
        <end position="276"/>
    </location>
</feature>
<keyword evidence="15" id="KW-1185">Reference proteome</keyword>
<keyword evidence="11" id="KW-0732">Signal</keyword>
<evidence type="ECO:0000256" key="5">
    <source>
        <dbReference type="ARBA" id="ARBA00022519"/>
    </source>
</evidence>
<dbReference type="InterPro" id="IPR049179">
    <property type="entry name" value="T2SSK_SAM-like_2nd"/>
</dbReference>
<evidence type="ECO:0000256" key="9">
    <source>
        <dbReference type="ARBA" id="ARBA00023136"/>
    </source>
</evidence>
<evidence type="ECO:0000313" key="15">
    <source>
        <dbReference type="Proteomes" id="UP000032266"/>
    </source>
</evidence>
<dbReference type="Gene3D" id="1.10.40.60">
    <property type="entry name" value="EpsJ-like"/>
    <property type="match status" value="2"/>
</dbReference>
<dbReference type="KEGG" id="gsn:YC6258_03834"/>
<evidence type="ECO:0000259" key="13">
    <source>
        <dbReference type="Pfam" id="PF21687"/>
    </source>
</evidence>
<dbReference type="GO" id="GO:0009306">
    <property type="term" value="P:protein secretion"/>
    <property type="evidence" value="ECO:0007669"/>
    <property type="project" value="InterPro"/>
</dbReference>
<organism evidence="14 15">
    <name type="scientific">Gynuella sunshinyii YC6258</name>
    <dbReference type="NCBI Taxonomy" id="1445510"/>
    <lineage>
        <taxon>Bacteria</taxon>
        <taxon>Pseudomonadati</taxon>
        <taxon>Pseudomonadota</taxon>
        <taxon>Gammaproteobacteria</taxon>
        <taxon>Oceanospirillales</taxon>
        <taxon>Saccharospirillaceae</taxon>
        <taxon>Gynuella</taxon>
    </lineage>
</organism>
<protein>
    <recommendedName>
        <fullName evidence="10">Type II secretion system protein K</fullName>
    </recommendedName>
</protein>
<evidence type="ECO:0000259" key="12">
    <source>
        <dbReference type="Pfam" id="PF03934"/>
    </source>
</evidence>
<dbReference type="HOGENOM" id="CLU_057294_1_0_6"/>
<feature type="chain" id="PRO_5002191058" description="Type II secretion system protein K" evidence="11">
    <location>
        <begin position="21"/>
        <end position="346"/>
    </location>
</feature>
<proteinExistence type="inferred from homology"/>
<evidence type="ECO:0000256" key="2">
    <source>
        <dbReference type="ARBA" id="ARBA00007246"/>
    </source>
</evidence>
<dbReference type="InterPro" id="IPR038072">
    <property type="entry name" value="GspK_central_sf"/>
</dbReference>
<dbReference type="GO" id="GO:0005886">
    <property type="term" value="C:plasma membrane"/>
    <property type="evidence" value="ECO:0007669"/>
    <property type="project" value="UniProtKB-SubCell"/>
</dbReference>
<evidence type="ECO:0000256" key="6">
    <source>
        <dbReference type="ARBA" id="ARBA00022692"/>
    </source>
</evidence>
<feature type="domain" description="T2SS protein K first SAM-like" evidence="13">
    <location>
        <begin position="120"/>
        <end position="213"/>
    </location>
</feature>
<evidence type="ECO:0000313" key="14">
    <source>
        <dbReference type="EMBL" id="AJQ95870.1"/>
    </source>
</evidence>
<evidence type="ECO:0000256" key="11">
    <source>
        <dbReference type="SAM" id="SignalP"/>
    </source>
</evidence>
<dbReference type="PANTHER" id="PTHR38831:SF1">
    <property type="entry name" value="TYPE II SECRETION SYSTEM PROTEIN K-RELATED"/>
    <property type="match status" value="1"/>
</dbReference>
<evidence type="ECO:0000256" key="7">
    <source>
        <dbReference type="ARBA" id="ARBA00022927"/>
    </source>
</evidence>